<gene>
    <name evidence="1" type="ORF">Patl1_26693</name>
</gene>
<sequence length="306" mass="33804">MEISYSSHTKICNQAFFFLPINITHFSQDCIQSSNAIKMALRNFVVLGIILALAIIPSNVMGQQCNCKPDECCSNHGYCGKDKDYCGDGCQSGPCYAKTNDVVVANIVTTEFFDGIKNQVPASRVCPGKSFYTRDAFLKALSSYPRFGRVGSVGDSKREIAAFFAHVAHETGSMCAIEEDNRKKNYCNENKKEYPCVPGKFYYGRGPLQLTGNENYGAAGKALQFNGLNSPELVAQDPVLSFKTALWFWTANVHSVLSQGFGATIQKINGPSECKGVDTKKVKHRVDLYTNYCQKFDVDPGQNLYC</sequence>
<protein>
    <submittedName>
        <fullName evidence="1">Uncharacterized protein</fullName>
    </submittedName>
</protein>
<name>A0ACC1AZ70_9ROSI</name>
<dbReference type="Proteomes" id="UP001164250">
    <property type="component" value="Chromosome 7"/>
</dbReference>
<reference evidence="2" key="1">
    <citation type="journal article" date="2023" name="G3 (Bethesda)">
        <title>Genome assembly and association tests identify interacting loci associated with vigor, precocity, and sex in interspecific pistachio rootstocks.</title>
        <authorList>
            <person name="Palmer W."/>
            <person name="Jacygrad E."/>
            <person name="Sagayaradj S."/>
            <person name="Cavanaugh K."/>
            <person name="Han R."/>
            <person name="Bertier L."/>
            <person name="Beede B."/>
            <person name="Kafkas S."/>
            <person name="Golino D."/>
            <person name="Preece J."/>
            <person name="Michelmore R."/>
        </authorList>
    </citation>
    <scope>NUCLEOTIDE SEQUENCE [LARGE SCALE GENOMIC DNA]</scope>
</reference>
<organism evidence="1 2">
    <name type="scientific">Pistacia atlantica</name>
    <dbReference type="NCBI Taxonomy" id="434234"/>
    <lineage>
        <taxon>Eukaryota</taxon>
        <taxon>Viridiplantae</taxon>
        <taxon>Streptophyta</taxon>
        <taxon>Embryophyta</taxon>
        <taxon>Tracheophyta</taxon>
        <taxon>Spermatophyta</taxon>
        <taxon>Magnoliopsida</taxon>
        <taxon>eudicotyledons</taxon>
        <taxon>Gunneridae</taxon>
        <taxon>Pentapetalae</taxon>
        <taxon>rosids</taxon>
        <taxon>malvids</taxon>
        <taxon>Sapindales</taxon>
        <taxon>Anacardiaceae</taxon>
        <taxon>Pistacia</taxon>
    </lineage>
</organism>
<proteinExistence type="predicted"/>
<comment type="caution">
    <text evidence="1">The sequence shown here is derived from an EMBL/GenBank/DDBJ whole genome shotgun (WGS) entry which is preliminary data.</text>
</comment>
<evidence type="ECO:0000313" key="2">
    <source>
        <dbReference type="Proteomes" id="UP001164250"/>
    </source>
</evidence>
<evidence type="ECO:0000313" key="1">
    <source>
        <dbReference type="EMBL" id="KAJ0091971.1"/>
    </source>
</evidence>
<accession>A0ACC1AZ70</accession>
<keyword evidence="2" id="KW-1185">Reference proteome</keyword>
<dbReference type="EMBL" id="CM047903">
    <property type="protein sequence ID" value="KAJ0091971.1"/>
    <property type="molecule type" value="Genomic_DNA"/>
</dbReference>